<dbReference type="AlphaFoldDB" id="A0A317SU13"/>
<name>A0A317SU13_9PEZI</name>
<dbReference type="Proteomes" id="UP000246991">
    <property type="component" value="Unassembled WGS sequence"/>
</dbReference>
<reference evidence="3 4" key="1">
    <citation type="submission" date="2018-03" db="EMBL/GenBank/DDBJ databases">
        <title>Genomes of Pezizomycetes fungi and the evolution of truffles.</title>
        <authorList>
            <person name="Murat C."/>
            <person name="Payen T."/>
            <person name="Noel B."/>
            <person name="Kuo A."/>
            <person name="Martin F.M."/>
        </authorList>
    </citation>
    <scope>NUCLEOTIDE SEQUENCE [LARGE SCALE GENOMIC DNA]</scope>
    <source>
        <strain evidence="3">091103-1</strain>
    </source>
</reference>
<dbReference type="PANTHER" id="PTHR24320">
    <property type="entry name" value="RETINOL DEHYDROGENASE"/>
    <property type="match status" value="1"/>
</dbReference>
<protein>
    <submittedName>
        <fullName evidence="3">NAD(P)-binding protein</fullName>
    </submittedName>
</protein>
<evidence type="ECO:0000313" key="4">
    <source>
        <dbReference type="Proteomes" id="UP000246991"/>
    </source>
</evidence>
<sequence>MSYNPIPNLLSPLYRSGLLQTVEWTLSECPPLRSKIAVITGGQSGIGAEIVKQLLLHDIGHVVVLARSREKFEFAREEWGKFRSHEEVVEKVEFVECDLTDLKVVDRVGKELLGRLERLDMLFLNAAIPNIPNYELSPQGVETIFAANHLGHFHLTDTLLPLLRSTPKTYSVSSTRIIVSSSSLHHFCGSIDVQSLTSPIPPSSKLGATYTSLYRYARSKLANILFTKALSRRLENEKVFVNAYFPGNVPTSSMDTWKEHLGHAFGSVLPEFFRWVGQTLEDGATTGVFLAAAKEVETDGCKGEYWVPIARKESCSTAASDERLAERLWVWSEGFVKGALQSGHEADVNTPIARGITMAPDYEKGRRSTRESVPCMCHHYPIL</sequence>
<keyword evidence="4" id="KW-1185">Reference proteome</keyword>
<dbReference type="InterPro" id="IPR036291">
    <property type="entry name" value="NAD(P)-bd_dom_sf"/>
</dbReference>
<dbReference type="InterPro" id="IPR002347">
    <property type="entry name" value="SDR_fam"/>
</dbReference>
<evidence type="ECO:0000256" key="1">
    <source>
        <dbReference type="ARBA" id="ARBA00006484"/>
    </source>
</evidence>
<comment type="caution">
    <text evidence="3">The sequence shown here is derived from an EMBL/GenBank/DDBJ whole genome shotgun (WGS) entry which is preliminary data.</text>
</comment>
<keyword evidence="2" id="KW-0560">Oxidoreductase</keyword>
<dbReference type="SUPFAM" id="SSF51735">
    <property type="entry name" value="NAD(P)-binding Rossmann-fold domains"/>
    <property type="match status" value="1"/>
</dbReference>
<dbReference type="PRINTS" id="PR00081">
    <property type="entry name" value="GDHRDH"/>
</dbReference>
<organism evidence="3 4">
    <name type="scientific">Tuber magnatum</name>
    <name type="common">white Piedmont truffle</name>
    <dbReference type="NCBI Taxonomy" id="42249"/>
    <lineage>
        <taxon>Eukaryota</taxon>
        <taxon>Fungi</taxon>
        <taxon>Dikarya</taxon>
        <taxon>Ascomycota</taxon>
        <taxon>Pezizomycotina</taxon>
        <taxon>Pezizomycetes</taxon>
        <taxon>Pezizales</taxon>
        <taxon>Tuberaceae</taxon>
        <taxon>Tuber</taxon>
    </lineage>
</organism>
<comment type="similarity">
    <text evidence="1">Belongs to the short-chain dehydrogenases/reductases (SDR) family.</text>
</comment>
<gene>
    <name evidence="3" type="ORF">C7212DRAFT_356758</name>
</gene>
<dbReference type="EMBL" id="PYWC01000019">
    <property type="protein sequence ID" value="PWW77899.1"/>
    <property type="molecule type" value="Genomic_DNA"/>
</dbReference>
<accession>A0A317SU13</accession>
<dbReference type="Gene3D" id="3.40.50.720">
    <property type="entry name" value="NAD(P)-binding Rossmann-like Domain"/>
    <property type="match status" value="1"/>
</dbReference>
<dbReference type="STRING" id="42249.A0A317SU13"/>
<evidence type="ECO:0000256" key="2">
    <source>
        <dbReference type="ARBA" id="ARBA00023002"/>
    </source>
</evidence>
<dbReference type="Pfam" id="PF00106">
    <property type="entry name" value="adh_short"/>
    <property type="match status" value="1"/>
</dbReference>
<proteinExistence type="inferred from homology"/>
<evidence type="ECO:0000313" key="3">
    <source>
        <dbReference type="EMBL" id="PWW77899.1"/>
    </source>
</evidence>
<dbReference type="GO" id="GO:0016491">
    <property type="term" value="F:oxidoreductase activity"/>
    <property type="evidence" value="ECO:0007669"/>
    <property type="project" value="UniProtKB-KW"/>
</dbReference>
<dbReference type="OrthoDB" id="191139at2759"/>
<dbReference type="PANTHER" id="PTHR24320:SF154">
    <property type="entry name" value="OXIDOREDUCTASE, SHORT-CHAIN DEHYDROGENASE_REDUCTASE FAMILY (AFU_ORTHOLOGUE AFUA_2G04560)"/>
    <property type="match status" value="1"/>
</dbReference>